<proteinExistence type="predicted"/>
<evidence type="ECO:0000313" key="4">
    <source>
        <dbReference type="Proteomes" id="UP000238442"/>
    </source>
</evidence>
<feature type="transmembrane region" description="Helical" evidence="1">
    <location>
        <begin position="35"/>
        <end position="56"/>
    </location>
</feature>
<evidence type="ECO:0000256" key="2">
    <source>
        <dbReference type="SAM" id="SignalP"/>
    </source>
</evidence>
<dbReference type="EMBL" id="CP027062">
    <property type="protein sequence ID" value="AVI52337.1"/>
    <property type="molecule type" value="Genomic_DNA"/>
</dbReference>
<keyword evidence="4" id="KW-1185">Reference proteome</keyword>
<feature type="signal peptide" evidence="2">
    <location>
        <begin position="1"/>
        <end position="19"/>
    </location>
</feature>
<evidence type="ECO:0000256" key="1">
    <source>
        <dbReference type="SAM" id="Phobius"/>
    </source>
</evidence>
<dbReference type="InterPro" id="IPR058207">
    <property type="entry name" value="PID_CTERM"/>
</dbReference>
<dbReference type="AlphaFoldDB" id="A0A2S0I085"/>
<dbReference type="KEGG" id="aue:C5O00_05080"/>
<keyword evidence="1" id="KW-0472">Membrane</keyword>
<dbReference type="Proteomes" id="UP000238442">
    <property type="component" value="Chromosome"/>
</dbReference>
<organism evidence="3 4">
    <name type="scientific">Pukyongia salina</name>
    <dbReference type="NCBI Taxonomy" id="2094025"/>
    <lineage>
        <taxon>Bacteria</taxon>
        <taxon>Pseudomonadati</taxon>
        <taxon>Bacteroidota</taxon>
        <taxon>Flavobacteriia</taxon>
        <taxon>Flavobacteriales</taxon>
        <taxon>Flavobacteriaceae</taxon>
        <taxon>Pukyongia</taxon>
    </lineage>
</organism>
<keyword evidence="1" id="KW-0812">Transmembrane</keyword>
<keyword evidence="2" id="KW-0732">Signal</keyword>
<accession>A0A2S0I085</accession>
<feature type="chain" id="PRO_5015471431" evidence="2">
    <location>
        <begin position="20"/>
        <end position="67"/>
    </location>
</feature>
<evidence type="ECO:0000313" key="3">
    <source>
        <dbReference type="EMBL" id="AVI52337.1"/>
    </source>
</evidence>
<keyword evidence="1" id="KW-1133">Transmembrane helix</keyword>
<protein>
    <submittedName>
        <fullName evidence="3">Uncharacterized protein</fullName>
    </submittedName>
</protein>
<name>A0A2S0I085_9FLAO</name>
<dbReference type="NCBIfam" id="NF046080">
    <property type="entry name" value="PID_CTERM"/>
    <property type="match status" value="1"/>
</dbReference>
<sequence length="67" mass="7169">MVAILTIVLSLLNGTVMHAQVDTPPPPPPTPPPELPLDSGIILLLIAGLIYGSYIVSKRIRLARTRS</sequence>
<reference evidence="3 4" key="1">
    <citation type="submission" date="2018-02" db="EMBL/GenBank/DDBJ databases">
        <title>Genomic analysis of the strain RR4-38 isolated from a seawater recirculating aquaculture system.</title>
        <authorList>
            <person name="Kim Y.-S."/>
            <person name="Jang Y.H."/>
            <person name="Kim K.-H."/>
        </authorList>
    </citation>
    <scope>NUCLEOTIDE SEQUENCE [LARGE SCALE GENOMIC DNA]</scope>
    <source>
        <strain evidence="3 4">RR4-38</strain>
    </source>
</reference>
<gene>
    <name evidence="3" type="ORF">C5O00_05080</name>
</gene>